<dbReference type="PANTHER" id="PTHR44942">
    <property type="entry name" value="METHYLTRANSF_11 DOMAIN-CONTAINING PROTEIN"/>
    <property type="match status" value="1"/>
</dbReference>
<gene>
    <name evidence="5" type="ORF">FZC85_00230</name>
</gene>
<dbReference type="GO" id="GO:0008757">
    <property type="term" value="F:S-adenosylmethionine-dependent methyltransferase activity"/>
    <property type="evidence" value="ECO:0007669"/>
    <property type="project" value="InterPro"/>
</dbReference>
<evidence type="ECO:0000256" key="1">
    <source>
        <dbReference type="ARBA" id="ARBA00008361"/>
    </source>
</evidence>
<dbReference type="EMBL" id="VTEZ01000001">
    <property type="protein sequence ID" value="TYS87912.1"/>
    <property type="molecule type" value="Genomic_DNA"/>
</dbReference>
<proteinExistence type="inferred from homology"/>
<dbReference type="Pfam" id="PF08241">
    <property type="entry name" value="Methyltransf_11"/>
    <property type="match status" value="1"/>
</dbReference>
<dbReference type="Proteomes" id="UP000324269">
    <property type="component" value="Unassembled WGS sequence"/>
</dbReference>
<accession>A0A5D4UKP8</accession>
<dbReference type="RefSeq" id="WP_148967223.1">
    <property type="nucleotide sequence ID" value="NZ_JBNIKW010000001.1"/>
</dbReference>
<evidence type="ECO:0000256" key="2">
    <source>
        <dbReference type="ARBA" id="ARBA00022603"/>
    </source>
</evidence>
<dbReference type="InterPro" id="IPR013216">
    <property type="entry name" value="Methyltransf_11"/>
</dbReference>
<organism evidence="5 6">
    <name type="scientific">Rossellomorea aquimaris</name>
    <dbReference type="NCBI Taxonomy" id="189382"/>
    <lineage>
        <taxon>Bacteria</taxon>
        <taxon>Bacillati</taxon>
        <taxon>Bacillota</taxon>
        <taxon>Bacilli</taxon>
        <taxon>Bacillales</taxon>
        <taxon>Bacillaceae</taxon>
        <taxon>Rossellomorea</taxon>
    </lineage>
</organism>
<feature type="domain" description="Methyltransferase type 11" evidence="4">
    <location>
        <begin position="41"/>
        <end position="134"/>
    </location>
</feature>
<dbReference type="Gene3D" id="3.40.50.150">
    <property type="entry name" value="Vaccinia Virus protein VP39"/>
    <property type="match status" value="1"/>
</dbReference>
<dbReference type="OrthoDB" id="9797252at2"/>
<sequence>MEVNFGHVTSRYAASCDDIPHQFFDTLKVRGIVWEGRKVAEIGSGTGALTRKLHKRGAEVIGVEPSIELRKAAKALESKQYLDIPYLTGTAESTNLPDQYYDITMIHRSWHLFDRPKAISEMKRILKEKGTFIVSDSSFVPDHEVAKDTMTFINEYIDMTPPGLKADSENQLNGIPVEWLLEWQEADFNLKDFYTFYYAVDFTLQSWCERVGSLSWLTHLEDSEKEGLLQSLHTFLSGRYDALHEFTLQHQFTVCLMKK</sequence>
<evidence type="ECO:0000313" key="5">
    <source>
        <dbReference type="EMBL" id="TYS87912.1"/>
    </source>
</evidence>
<protein>
    <submittedName>
        <fullName evidence="5">Class I SAM-dependent methyltransferase</fullName>
    </submittedName>
</protein>
<evidence type="ECO:0000259" key="4">
    <source>
        <dbReference type="Pfam" id="PF08241"/>
    </source>
</evidence>
<dbReference type="SUPFAM" id="SSF53335">
    <property type="entry name" value="S-adenosyl-L-methionine-dependent methyltransferases"/>
    <property type="match status" value="1"/>
</dbReference>
<dbReference type="AlphaFoldDB" id="A0A5D4UKP8"/>
<keyword evidence="3 5" id="KW-0808">Transferase</keyword>
<name>A0A5D4UKP8_9BACI</name>
<dbReference type="PANTHER" id="PTHR44942:SF4">
    <property type="entry name" value="METHYLTRANSFERASE TYPE 11 DOMAIN-CONTAINING PROTEIN"/>
    <property type="match status" value="1"/>
</dbReference>
<dbReference type="GO" id="GO:0032259">
    <property type="term" value="P:methylation"/>
    <property type="evidence" value="ECO:0007669"/>
    <property type="project" value="UniProtKB-KW"/>
</dbReference>
<reference evidence="5 6" key="1">
    <citation type="submission" date="2019-08" db="EMBL/GenBank/DDBJ databases">
        <title>Bacillus genomes from the desert of Cuatro Cienegas, Coahuila.</title>
        <authorList>
            <person name="Olmedo-Alvarez G."/>
        </authorList>
    </citation>
    <scope>NUCLEOTIDE SEQUENCE [LARGE SCALE GENOMIC DNA]</scope>
    <source>
        <strain evidence="5 6">CH87b_3T</strain>
    </source>
</reference>
<dbReference type="InterPro" id="IPR051052">
    <property type="entry name" value="Diverse_substrate_MTase"/>
</dbReference>
<dbReference type="InterPro" id="IPR029063">
    <property type="entry name" value="SAM-dependent_MTases_sf"/>
</dbReference>
<dbReference type="CDD" id="cd02440">
    <property type="entry name" value="AdoMet_MTases"/>
    <property type="match status" value="1"/>
</dbReference>
<comment type="similarity">
    <text evidence="1">Belongs to the methyltransferase superfamily.</text>
</comment>
<keyword evidence="2 5" id="KW-0489">Methyltransferase</keyword>
<evidence type="ECO:0000256" key="3">
    <source>
        <dbReference type="ARBA" id="ARBA00022679"/>
    </source>
</evidence>
<evidence type="ECO:0000313" key="6">
    <source>
        <dbReference type="Proteomes" id="UP000324269"/>
    </source>
</evidence>
<comment type="caution">
    <text evidence="5">The sequence shown here is derived from an EMBL/GenBank/DDBJ whole genome shotgun (WGS) entry which is preliminary data.</text>
</comment>